<dbReference type="Proteomes" id="UP000027135">
    <property type="component" value="Unassembled WGS sequence"/>
</dbReference>
<dbReference type="SMART" id="SM00233">
    <property type="entry name" value="PH"/>
    <property type="match status" value="1"/>
</dbReference>
<keyword evidence="4" id="KW-0597">Phosphoprotein</keyword>
<keyword evidence="5" id="KW-0344">Guanine-nucleotide releasing factor</keyword>
<keyword evidence="3" id="KW-0963">Cytoplasm</keyword>
<evidence type="ECO:0000313" key="14">
    <source>
        <dbReference type="Proteomes" id="UP000027135"/>
    </source>
</evidence>
<dbReference type="GO" id="GO:0035556">
    <property type="term" value="P:intracellular signal transduction"/>
    <property type="evidence" value="ECO:0007669"/>
    <property type="project" value="InterPro"/>
</dbReference>
<dbReference type="Pfam" id="PF00621">
    <property type="entry name" value="RhoGEF"/>
    <property type="match status" value="1"/>
</dbReference>
<dbReference type="CDD" id="cd11856">
    <property type="entry name" value="SH3_p47phox_like"/>
    <property type="match status" value="1"/>
</dbReference>
<dbReference type="InterPro" id="IPR018159">
    <property type="entry name" value="Spectrin/alpha-actinin"/>
</dbReference>
<feature type="domain" description="SH3" evidence="9">
    <location>
        <begin position="1199"/>
        <end position="1244"/>
    </location>
</feature>
<proteinExistence type="inferred from homology"/>
<dbReference type="EMBL" id="KK853797">
    <property type="protein sequence ID" value="KDQ71697.1"/>
    <property type="molecule type" value="Genomic_DNA"/>
</dbReference>
<dbReference type="Gene3D" id="1.20.900.10">
    <property type="entry name" value="Dbl homology (DH) domain"/>
    <property type="match status" value="1"/>
</dbReference>
<feature type="domain" description="PH" evidence="10">
    <location>
        <begin position="986"/>
        <end position="1102"/>
    </location>
</feature>
<feature type="compositionally biased region" description="Low complexity" evidence="8">
    <location>
        <begin position="154"/>
        <end position="179"/>
    </location>
</feature>
<dbReference type="InterPro" id="IPR051336">
    <property type="entry name" value="RhoGEF_Guanine_NuclExch_SF"/>
</dbReference>
<evidence type="ECO:0000259" key="9">
    <source>
        <dbReference type="PROSITE" id="PS50002"/>
    </source>
</evidence>
<comment type="subcellular location">
    <subcellularLocation>
        <location evidence="1">Cytoplasm</location>
    </subcellularLocation>
</comment>
<dbReference type="Pfam" id="PF23289">
    <property type="entry name" value="Spectrin_5"/>
    <property type="match status" value="1"/>
</dbReference>
<dbReference type="SMART" id="SM00325">
    <property type="entry name" value="RhoGEF"/>
    <property type="match status" value="1"/>
</dbReference>
<dbReference type="PANTHER" id="PTHR22826:SF211">
    <property type="entry name" value="LD43457P"/>
    <property type="match status" value="1"/>
</dbReference>
<dbReference type="Pfam" id="PF13716">
    <property type="entry name" value="CRAL_TRIO_2"/>
    <property type="match status" value="1"/>
</dbReference>
<dbReference type="InterPro" id="IPR001251">
    <property type="entry name" value="CRAL-TRIO_dom"/>
</dbReference>
<evidence type="ECO:0000256" key="7">
    <source>
        <dbReference type="PROSITE-ProRule" id="PRU00192"/>
    </source>
</evidence>
<dbReference type="FunFam" id="2.30.29.30:FF:000078">
    <property type="entry name" value="Guanine nucleotide exchange factor DBS"/>
    <property type="match status" value="1"/>
</dbReference>
<keyword evidence="2 7" id="KW-0728">SH3 domain</keyword>
<evidence type="ECO:0000256" key="6">
    <source>
        <dbReference type="ARBA" id="ARBA00049987"/>
    </source>
</evidence>
<protein>
    <submittedName>
        <fullName evidence="13">Guanine nucleotide exchange factor DBS</fullName>
    </submittedName>
</protein>
<dbReference type="InterPro" id="IPR035899">
    <property type="entry name" value="DBL_dom_sf"/>
</dbReference>
<dbReference type="Gene3D" id="2.30.29.30">
    <property type="entry name" value="Pleckstrin-homology domain (PH domain)/Phosphotyrosine-binding domain (PTB)"/>
    <property type="match status" value="1"/>
</dbReference>
<dbReference type="InterPro" id="IPR056466">
    <property type="entry name" value="Spectrin_DBS"/>
</dbReference>
<dbReference type="PROSITE" id="PS50002">
    <property type="entry name" value="SH3"/>
    <property type="match status" value="1"/>
</dbReference>
<dbReference type="PANTHER" id="PTHR22826">
    <property type="entry name" value="RHO GUANINE EXCHANGE FACTOR-RELATED"/>
    <property type="match status" value="1"/>
</dbReference>
<evidence type="ECO:0000256" key="3">
    <source>
        <dbReference type="ARBA" id="ARBA00022490"/>
    </source>
</evidence>
<dbReference type="Gene3D" id="2.30.30.40">
    <property type="entry name" value="SH3 Domains"/>
    <property type="match status" value="1"/>
</dbReference>
<feature type="non-terminal residue" evidence="13">
    <location>
        <position position="1"/>
    </location>
</feature>
<sequence>THLEENAQEVRERFEKGCECQEENCFKGLSPEYVYRHRLNIAELTKAEHDMYLMGVTMAVLTNPEETVRHKERRRLRAQYVFQGRRVCLDAFLYLENCTHYQLKRIRKHVMTHGVAPRIHGNHGKKPHNTFSLDIYRHTTSFLRHFIQRHTPGSSVNQNTSSQQVTAATTKCKSKSGSKTPPLYLPAEITRKTIHNAYREYCEHFEPSIKVMGYTTFRHFMKEQFPHVKFCKVEGGVNKPASNSGSHPQQQSQQQQTGNTPIEVEIVNQQGTKLQGFVLVIDRRNDKWNSVKTVLLKISGFFPGLIHVAYVLRPAGFLQKAISEVSNKLFKEEFKFRVVVCSCVEELHENVEKSQLTADLGGQIPYCHQEWIQQRVALEKFSCNMQEVSAALDSFTQSLQDVEFPNDVDATQQLLNLQGIEYSELKEEILNAAKHGEYLLNSIRQHSATSNTTTSTCASREDQLEIYRACPYRLGNVTAVERLLVQLEETERTFDDFWFSHSARLRQCLELRRFEQDFKELQSNFDSHLKVACEMTEIGETVARVDTLIKEAAAFQKLCTSDIERAEELVSSGQQLLHSRHYCALDCVQPKCTELQRMCQLLSERLESRLNTLSKCRDLQERIDKANRWCARGIDLLASQHIEKCSNSSELAEQSLMEIQQYVSSADEFKLGSPKEFRSLFQDSVTPETKALVTQVLQRIDDVSVMCEKRMTSLKRLTLKLPRPVQTVTPEPAIPFQQPSSGAPHHIHSHGKTNNKVFKKANTLPKTETCDITESSPDSETSTQDLEMLKTKRGHVLAELFETERVYVSELGSLIKGYKCELQSSEMQSLVPPVLTGKADVLFGNLEEIFNFHSELFLRDLENCISNTELVALCFTQRRDAFLHLYSYYCQNSPRSERLRETVGEKNMFFQACQLKLGHKLPLAAYLLKPVQRITKYQLLLKDLLRYSVDKKCCKELQEALDCMLVVLKCVNDSMHQIAITGFWGELCDQGELLMQGSFSVWMDSKKDLLRELRLKPMQRHIFLYQKAMLFCKKAAKEVHNKDTYHFKRYLKMSQIGLTESVKGDARKFEVWLQGRQEVHTIQALTVQQKDAWVCEIKHVLLEQLAELKGEKIRQYSLAGTGKPIHRPLQQTTSWESHTGVQNSMAAFNADADTAVRHPLHPLPQHTVSENSEEEGEGGGWSSDYSNSEDEDTCTEYSEGGGRFTALADYCAMGHGEVSMHEGDAVELLKVGCAGWWYVKVIGK</sequence>
<dbReference type="AlphaFoldDB" id="A0A067QH20"/>
<evidence type="ECO:0000313" key="13">
    <source>
        <dbReference type="EMBL" id="KDQ71697.1"/>
    </source>
</evidence>
<feature type="region of interest" description="Disordered" evidence="8">
    <location>
        <begin position="1161"/>
        <end position="1198"/>
    </location>
</feature>
<keyword evidence="14" id="KW-1185">Reference proteome</keyword>
<reference evidence="13 14" key="1">
    <citation type="journal article" date="2014" name="Nat. Commun.">
        <title>Molecular traces of alternative social organization in a termite genome.</title>
        <authorList>
            <person name="Terrapon N."/>
            <person name="Li C."/>
            <person name="Robertson H.M."/>
            <person name="Ji L."/>
            <person name="Meng X."/>
            <person name="Booth W."/>
            <person name="Chen Z."/>
            <person name="Childers C.P."/>
            <person name="Glastad K.M."/>
            <person name="Gokhale K."/>
            <person name="Gowin J."/>
            <person name="Gronenberg W."/>
            <person name="Hermansen R.A."/>
            <person name="Hu H."/>
            <person name="Hunt B.G."/>
            <person name="Huylmans A.K."/>
            <person name="Khalil S.M."/>
            <person name="Mitchell R.D."/>
            <person name="Munoz-Torres M.C."/>
            <person name="Mustard J.A."/>
            <person name="Pan H."/>
            <person name="Reese J.T."/>
            <person name="Scharf M.E."/>
            <person name="Sun F."/>
            <person name="Vogel H."/>
            <person name="Xiao J."/>
            <person name="Yang W."/>
            <person name="Yang Z."/>
            <person name="Yang Z."/>
            <person name="Zhou J."/>
            <person name="Zhu J."/>
            <person name="Brent C.S."/>
            <person name="Elsik C.G."/>
            <person name="Goodisman M.A."/>
            <person name="Liberles D.A."/>
            <person name="Roe R.M."/>
            <person name="Vargo E.L."/>
            <person name="Vilcinskas A."/>
            <person name="Wang J."/>
            <person name="Bornberg-Bauer E."/>
            <person name="Korb J."/>
            <person name="Zhang G."/>
            <person name="Liebig J."/>
        </authorList>
    </citation>
    <scope>NUCLEOTIDE SEQUENCE [LARGE SCALE GENOMIC DNA]</scope>
    <source>
        <tissue evidence="13">Whole organism</tissue>
    </source>
</reference>
<dbReference type="SUPFAM" id="SSF46966">
    <property type="entry name" value="Spectrin repeat"/>
    <property type="match status" value="1"/>
</dbReference>
<comment type="similarity">
    <text evidence="6">Belongs to the MCF2 family.</text>
</comment>
<dbReference type="InterPro" id="IPR001331">
    <property type="entry name" value="GDS_CDC24_CS"/>
</dbReference>
<dbReference type="SUPFAM" id="SSF48065">
    <property type="entry name" value="DBL homology domain (DH-domain)"/>
    <property type="match status" value="1"/>
</dbReference>
<organism evidence="13 14">
    <name type="scientific">Zootermopsis nevadensis</name>
    <name type="common">Dampwood termite</name>
    <dbReference type="NCBI Taxonomy" id="136037"/>
    <lineage>
        <taxon>Eukaryota</taxon>
        <taxon>Metazoa</taxon>
        <taxon>Ecdysozoa</taxon>
        <taxon>Arthropoda</taxon>
        <taxon>Hexapoda</taxon>
        <taxon>Insecta</taxon>
        <taxon>Pterygota</taxon>
        <taxon>Neoptera</taxon>
        <taxon>Polyneoptera</taxon>
        <taxon>Dictyoptera</taxon>
        <taxon>Blattodea</taxon>
        <taxon>Blattoidea</taxon>
        <taxon>Termitoidae</taxon>
        <taxon>Termopsidae</taxon>
        <taxon>Zootermopsis</taxon>
    </lineage>
</organism>
<dbReference type="PROSITE" id="PS50191">
    <property type="entry name" value="CRAL_TRIO"/>
    <property type="match status" value="1"/>
</dbReference>
<dbReference type="GO" id="GO:0005737">
    <property type="term" value="C:cytoplasm"/>
    <property type="evidence" value="ECO:0007669"/>
    <property type="project" value="UniProtKB-SubCell"/>
</dbReference>
<dbReference type="Gene3D" id="1.20.58.60">
    <property type="match status" value="1"/>
</dbReference>
<dbReference type="SUPFAM" id="SSF50729">
    <property type="entry name" value="PH domain-like"/>
    <property type="match status" value="1"/>
</dbReference>
<dbReference type="SMART" id="SM00150">
    <property type="entry name" value="SPEC"/>
    <property type="match status" value="1"/>
</dbReference>
<feature type="domain" description="CRAL-TRIO" evidence="12">
    <location>
        <begin position="274"/>
        <end position="368"/>
    </location>
</feature>
<evidence type="ECO:0000256" key="8">
    <source>
        <dbReference type="SAM" id="MobiDB-lite"/>
    </source>
</evidence>
<feature type="region of interest" description="Disordered" evidence="8">
    <location>
        <begin position="239"/>
        <end position="258"/>
    </location>
</feature>
<evidence type="ECO:0000256" key="4">
    <source>
        <dbReference type="ARBA" id="ARBA00022553"/>
    </source>
</evidence>
<dbReference type="GO" id="GO:0005085">
    <property type="term" value="F:guanyl-nucleotide exchange factor activity"/>
    <property type="evidence" value="ECO:0007669"/>
    <property type="project" value="UniProtKB-KW"/>
</dbReference>
<dbReference type="OMA" id="MFHRRQV"/>
<evidence type="ECO:0000259" key="10">
    <source>
        <dbReference type="PROSITE" id="PS50003"/>
    </source>
</evidence>
<evidence type="ECO:0000259" key="12">
    <source>
        <dbReference type="PROSITE" id="PS50191"/>
    </source>
</evidence>
<feature type="domain" description="DH" evidence="11">
    <location>
        <begin position="792"/>
        <end position="974"/>
    </location>
</feature>
<dbReference type="InterPro" id="IPR036028">
    <property type="entry name" value="SH3-like_dom_sf"/>
</dbReference>
<dbReference type="PROSITE" id="PS50003">
    <property type="entry name" value="PH_DOMAIN"/>
    <property type="match status" value="1"/>
</dbReference>
<dbReference type="CDD" id="cd00160">
    <property type="entry name" value="RhoGEF"/>
    <property type="match status" value="1"/>
</dbReference>
<feature type="region of interest" description="Disordered" evidence="8">
    <location>
        <begin position="738"/>
        <end position="757"/>
    </location>
</feature>
<dbReference type="InParanoid" id="A0A067QH20"/>
<dbReference type="PROSITE" id="PS50010">
    <property type="entry name" value="DH_2"/>
    <property type="match status" value="1"/>
</dbReference>
<evidence type="ECO:0000256" key="2">
    <source>
        <dbReference type="ARBA" id="ARBA00022443"/>
    </source>
</evidence>
<dbReference type="CDD" id="cd00176">
    <property type="entry name" value="SPEC"/>
    <property type="match status" value="1"/>
</dbReference>
<dbReference type="SUPFAM" id="SSF50044">
    <property type="entry name" value="SH3-domain"/>
    <property type="match status" value="1"/>
</dbReference>
<evidence type="ECO:0000256" key="1">
    <source>
        <dbReference type="ARBA" id="ARBA00004496"/>
    </source>
</evidence>
<dbReference type="InterPro" id="IPR000219">
    <property type="entry name" value="DH_dom"/>
</dbReference>
<dbReference type="InterPro" id="IPR001452">
    <property type="entry name" value="SH3_domain"/>
</dbReference>
<name>A0A067QH20_ZOONE</name>
<dbReference type="STRING" id="136037.A0A067QH20"/>
<dbReference type="Pfam" id="PF22697">
    <property type="entry name" value="SOS1_NGEF_PH"/>
    <property type="match status" value="1"/>
</dbReference>
<dbReference type="CDD" id="cd00170">
    <property type="entry name" value="SEC14"/>
    <property type="match status" value="1"/>
</dbReference>
<dbReference type="Pfam" id="PF00018">
    <property type="entry name" value="SH3_1"/>
    <property type="match status" value="1"/>
</dbReference>
<dbReference type="InterPro" id="IPR055251">
    <property type="entry name" value="SOS1_NGEF_PH"/>
</dbReference>
<evidence type="ECO:0000256" key="5">
    <source>
        <dbReference type="ARBA" id="ARBA00022658"/>
    </source>
</evidence>
<gene>
    <name evidence="13" type="ORF">L798_05241</name>
</gene>
<feature type="region of interest" description="Disordered" evidence="8">
    <location>
        <begin position="150"/>
        <end position="179"/>
    </location>
</feature>
<dbReference type="PROSITE" id="PS00741">
    <property type="entry name" value="DH_1"/>
    <property type="match status" value="1"/>
</dbReference>
<accession>A0A067QH20</accession>
<dbReference type="SUPFAM" id="SSF52087">
    <property type="entry name" value="CRAL/TRIO domain"/>
    <property type="match status" value="1"/>
</dbReference>
<dbReference type="InterPro" id="IPR011993">
    <property type="entry name" value="PH-like_dom_sf"/>
</dbReference>
<dbReference type="InterPro" id="IPR036865">
    <property type="entry name" value="CRAL-TRIO_dom_sf"/>
</dbReference>
<evidence type="ECO:0000259" key="11">
    <source>
        <dbReference type="PROSITE" id="PS50010"/>
    </source>
</evidence>
<feature type="compositionally biased region" description="Basic residues" evidence="8">
    <location>
        <begin position="745"/>
        <end position="757"/>
    </location>
</feature>
<dbReference type="eggNOG" id="KOG4240">
    <property type="taxonomic scope" value="Eukaryota"/>
</dbReference>
<dbReference type="InterPro" id="IPR001849">
    <property type="entry name" value="PH_domain"/>
</dbReference>